<gene>
    <name evidence="1" type="ORF">CLV25_115104</name>
</gene>
<accession>A0A4R2ECJ6</accession>
<dbReference type="EMBL" id="SLWB01000015">
    <property type="protein sequence ID" value="TCN63754.1"/>
    <property type="molecule type" value="Genomic_DNA"/>
</dbReference>
<comment type="caution">
    <text evidence="1">The sequence shown here is derived from an EMBL/GenBank/DDBJ whole genome shotgun (WGS) entry which is preliminary data.</text>
</comment>
<name>A0A4R2ECJ6_9BACT</name>
<dbReference type="RefSeq" id="WP_131840188.1">
    <property type="nucleotide sequence ID" value="NZ_SLWB01000015.1"/>
</dbReference>
<dbReference type="AlphaFoldDB" id="A0A4R2ECJ6"/>
<evidence type="ECO:0000313" key="1">
    <source>
        <dbReference type="EMBL" id="TCN63754.1"/>
    </source>
</evidence>
<evidence type="ECO:0000313" key="2">
    <source>
        <dbReference type="Proteomes" id="UP000294830"/>
    </source>
</evidence>
<sequence>MKTVNLFGSPSYSLTNVQFSQFMADHLQHLGLISKDEMTDEELVKLIATLTALLGDYDKVLVKITKSAISQLVKQLDMKRDVSYRALKSALKTESLSTDPEMVAAVHAIETLLDPYGNVPGLSLEAETRAIDAIVAALEGPTYRPLVEKVGITAKVTRLKNDNELFKAKYNARTAEYMEQETADNIDLRKKVNEMYTTLCDYAAMKARLERGPVFDKVVTIVNTIRSQYAAQANRSGERKKDETK</sequence>
<dbReference type="OrthoDB" id="1092362at2"/>
<dbReference type="InterPro" id="IPR046228">
    <property type="entry name" value="DUF6261"/>
</dbReference>
<protein>
    <submittedName>
        <fullName evidence="1">Uncharacterized protein</fullName>
    </submittedName>
</protein>
<reference evidence="1 2" key="1">
    <citation type="submission" date="2019-03" db="EMBL/GenBank/DDBJ databases">
        <title>Genomic Encyclopedia of Archaeal and Bacterial Type Strains, Phase II (KMG-II): from individual species to whole genera.</title>
        <authorList>
            <person name="Goeker M."/>
        </authorList>
    </citation>
    <scope>NUCLEOTIDE SEQUENCE [LARGE SCALE GENOMIC DNA]</scope>
    <source>
        <strain evidence="1 2">RL-C</strain>
    </source>
</reference>
<keyword evidence="2" id="KW-1185">Reference proteome</keyword>
<organism evidence="1 2">
    <name type="scientific">Acetobacteroides hydrogenigenes</name>
    <dbReference type="NCBI Taxonomy" id="979970"/>
    <lineage>
        <taxon>Bacteria</taxon>
        <taxon>Pseudomonadati</taxon>
        <taxon>Bacteroidota</taxon>
        <taxon>Bacteroidia</taxon>
        <taxon>Bacteroidales</taxon>
        <taxon>Rikenellaceae</taxon>
        <taxon>Acetobacteroides</taxon>
    </lineage>
</organism>
<dbReference type="Pfam" id="PF19775">
    <property type="entry name" value="DUF6261"/>
    <property type="match status" value="1"/>
</dbReference>
<proteinExistence type="predicted"/>
<dbReference type="Proteomes" id="UP000294830">
    <property type="component" value="Unassembled WGS sequence"/>
</dbReference>